<protein>
    <submittedName>
        <fullName evidence="2">CopG family transcriptional regulator</fullName>
    </submittedName>
</protein>
<sequence>MPGRCSATGKAKIAITLDEEYVEQIDRLVNEHIFQNRSQAIQEAVSDKLRKVKQGRLSLECAKLDPTFEKAMAEEGLNEDIAAWPEY</sequence>
<comment type="caution">
    <text evidence="2">The sequence shown here is derived from an EMBL/GenBank/DDBJ whole genome shotgun (WGS) entry which is preliminary data.</text>
</comment>
<accession>A0A2M7T4Q8</accession>
<dbReference type="InterPro" id="IPR013321">
    <property type="entry name" value="Arc_rbn_hlx_hlx"/>
</dbReference>
<reference evidence="3" key="1">
    <citation type="submission" date="2017-09" db="EMBL/GenBank/DDBJ databases">
        <title>Depth-based differentiation of microbial function through sediment-hosted aquifers and enrichment of novel symbionts in the deep terrestrial subsurface.</title>
        <authorList>
            <person name="Probst A.J."/>
            <person name="Ladd B."/>
            <person name="Jarett J.K."/>
            <person name="Geller-Mcgrath D.E."/>
            <person name="Sieber C.M.K."/>
            <person name="Emerson J.B."/>
            <person name="Anantharaman K."/>
            <person name="Thomas B.C."/>
            <person name="Malmstrom R."/>
            <person name="Stieglmeier M."/>
            <person name="Klingl A."/>
            <person name="Woyke T."/>
            <person name="Ryan C.M."/>
            <person name="Banfield J.F."/>
        </authorList>
    </citation>
    <scope>NUCLEOTIDE SEQUENCE [LARGE SCALE GENOMIC DNA]</scope>
</reference>
<dbReference type="Proteomes" id="UP000230956">
    <property type="component" value="Unassembled WGS sequence"/>
</dbReference>
<evidence type="ECO:0000313" key="3">
    <source>
        <dbReference type="Proteomes" id="UP000230956"/>
    </source>
</evidence>
<evidence type="ECO:0000313" key="2">
    <source>
        <dbReference type="EMBL" id="PIZ34524.1"/>
    </source>
</evidence>
<dbReference type="Gene3D" id="1.10.1220.10">
    <property type="entry name" value="Met repressor-like"/>
    <property type="match status" value="1"/>
</dbReference>
<dbReference type="InterPro" id="IPR010985">
    <property type="entry name" value="Ribbon_hlx_hlx"/>
</dbReference>
<dbReference type="Pfam" id="PF01402">
    <property type="entry name" value="RHH_1"/>
    <property type="match status" value="1"/>
</dbReference>
<feature type="domain" description="Ribbon-helix-helix protein CopG" evidence="1">
    <location>
        <begin position="13"/>
        <end position="51"/>
    </location>
</feature>
<dbReference type="InterPro" id="IPR002145">
    <property type="entry name" value="CopG"/>
</dbReference>
<gene>
    <name evidence="2" type="ORF">COY37_11680</name>
</gene>
<dbReference type="SUPFAM" id="SSF47598">
    <property type="entry name" value="Ribbon-helix-helix"/>
    <property type="match status" value="1"/>
</dbReference>
<proteinExistence type="predicted"/>
<evidence type="ECO:0000259" key="1">
    <source>
        <dbReference type="Pfam" id="PF01402"/>
    </source>
</evidence>
<name>A0A2M7T4Q8_9ACTN</name>
<dbReference type="AlphaFoldDB" id="A0A2M7T4Q8"/>
<dbReference type="EMBL" id="PFNG01000274">
    <property type="protein sequence ID" value="PIZ34524.1"/>
    <property type="molecule type" value="Genomic_DNA"/>
</dbReference>
<organism evidence="2 3">
    <name type="scientific">Candidatus Aquicultor secundus</name>
    <dbReference type="NCBI Taxonomy" id="1973895"/>
    <lineage>
        <taxon>Bacteria</taxon>
        <taxon>Bacillati</taxon>
        <taxon>Actinomycetota</taxon>
        <taxon>Candidatus Aquicultoria</taxon>
        <taxon>Candidatus Aquicultorales</taxon>
        <taxon>Candidatus Aquicultoraceae</taxon>
        <taxon>Candidatus Aquicultor</taxon>
    </lineage>
</organism>
<dbReference type="CDD" id="cd22231">
    <property type="entry name" value="RHH_NikR_HicB-like"/>
    <property type="match status" value="1"/>
</dbReference>
<dbReference type="GO" id="GO:0006355">
    <property type="term" value="P:regulation of DNA-templated transcription"/>
    <property type="evidence" value="ECO:0007669"/>
    <property type="project" value="InterPro"/>
</dbReference>